<dbReference type="AlphaFoldDB" id="A0AAJ1TJI7"/>
<protein>
    <submittedName>
        <fullName evidence="1">Uncharacterized protein</fullName>
    </submittedName>
</protein>
<gene>
    <name evidence="1" type="ORF">J2Z48_001448</name>
</gene>
<dbReference type="EMBL" id="JAUSUV010000005">
    <property type="protein sequence ID" value="MDQ0417276.1"/>
    <property type="molecule type" value="Genomic_DNA"/>
</dbReference>
<reference evidence="1 2" key="1">
    <citation type="submission" date="2023-07" db="EMBL/GenBank/DDBJ databases">
        <title>Genomic Encyclopedia of Type Strains, Phase IV (KMG-IV): sequencing the most valuable type-strain genomes for metagenomic binning, comparative biology and taxonomic classification.</title>
        <authorList>
            <person name="Goeker M."/>
        </authorList>
    </citation>
    <scope>NUCLEOTIDE SEQUENCE [LARGE SCALE GENOMIC DNA]</scope>
    <source>
        <strain evidence="1 2">DSM 46876</strain>
    </source>
</reference>
<sequence length="40" mass="4354">MDQVDHLNKDSVVLSHSRVSTIGDISLNISYGFCSILTGM</sequence>
<keyword evidence="2" id="KW-1185">Reference proteome</keyword>
<name>A0AAJ1TJI7_9BACL</name>
<accession>A0AAJ1TJI7</accession>
<organism evidence="1 2">
    <name type="scientific">Croceifilum oryzae</name>
    <dbReference type="NCBI Taxonomy" id="1553429"/>
    <lineage>
        <taxon>Bacteria</taxon>
        <taxon>Bacillati</taxon>
        <taxon>Bacillota</taxon>
        <taxon>Bacilli</taxon>
        <taxon>Bacillales</taxon>
        <taxon>Thermoactinomycetaceae</taxon>
        <taxon>Croceifilum</taxon>
    </lineage>
</organism>
<evidence type="ECO:0000313" key="2">
    <source>
        <dbReference type="Proteomes" id="UP001238450"/>
    </source>
</evidence>
<comment type="caution">
    <text evidence="1">The sequence shown here is derived from an EMBL/GenBank/DDBJ whole genome shotgun (WGS) entry which is preliminary data.</text>
</comment>
<proteinExistence type="predicted"/>
<evidence type="ECO:0000313" key="1">
    <source>
        <dbReference type="EMBL" id="MDQ0417276.1"/>
    </source>
</evidence>
<dbReference type="Proteomes" id="UP001238450">
    <property type="component" value="Unassembled WGS sequence"/>
</dbReference>